<accession>A0A6H0KKL2</accession>
<dbReference type="RefSeq" id="WP_167961334.1">
    <property type="nucleotide sequence ID" value="NZ_CP050831.1"/>
</dbReference>
<comment type="catalytic activity">
    <reaction evidence="1">
        <text>Hydrolysis of terminal, non-reducing beta-D-glucosyl residues with release of beta-D-glucose.</text>
        <dbReference type="EC" id="3.2.1.21"/>
    </reaction>
</comment>
<proteinExistence type="inferred from homology"/>
<evidence type="ECO:0000256" key="2">
    <source>
        <dbReference type="ARBA" id="ARBA00005336"/>
    </source>
</evidence>
<evidence type="ECO:0000256" key="4">
    <source>
        <dbReference type="ARBA" id="ARBA00022729"/>
    </source>
</evidence>
<dbReference type="PANTHER" id="PTHR30620">
    <property type="entry name" value="PERIPLASMIC BETA-GLUCOSIDASE-RELATED"/>
    <property type="match status" value="1"/>
</dbReference>
<protein>
    <recommendedName>
        <fullName evidence="3">beta-glucosidase</fullName>
        <ecNumber evidence="3">3.2.1.21</ecNumber>
    </recommendedName>
</protein>
<evidence type="ECO:0000256" key="7">
    <source>
        <dbReference type="RuleBase" id="RU361161"/>
    </source>
</evidence>
<dbReference type="PANTHER" id="PTHR30620:SF16">
    <property type="entry name" value="LYSOSOMAL BETA GLUCOSIDASE"/>
    <property type="match status" value="1"/>
</dbReference>
<dbReference type="FunFam" id="2.60.40.10:FF:000495">
    <property type="entry name" value="Periplasmic beta-glucosidase"/>
    <property type="match status" value="1"/>
</dbReference>
<dbReference type="Gene3D" id="3.20.20.300">
    <property type="entry name" value="Glycoside hydrolase, family 3, N-terminal domain"/>
    <property type="match status" value="1"/>
</dbReference>
<dbReference type="AlphaFoldDB" id="A0A6H0KKL2"/>
<gene>
    <name evidence="9" type="primary">bglX</name>
    <name evidence="9" type="ORF">BacF7301_06545</name>
</gene>
<dbReference type="InterPro" id="IPR036962">
    <property type="entry name" value="Glyco_hydro_3_N_sf"/>
</dbReference>
<dbReference type="FunFam" id="3.20.20.300:FF:000005">
    <property type="entry name" value="Periplasmic beta-glucosidase"/>
    <property type="match status" value="1"/>
</dbReference>
<dbReference type="Pfam" id="PF01915">
    <property type="entry name" value="Glyco_hydro_3_C"/>
    <property type="match status" value="1"/>
</dbReference>
<dbReference type="EMBL" id="CP050831">
    <property type="protein sequence ID" value="QIU93825.1"/>
    <property type="molecule type" value="Genomic_DNA"/>
</dbReference>
<dbReference type="PROSITE" id="PS51257">
    <property type="entry name" value="PROKAR_LIPOPROTEIN"/>
    <property type="match status" value="1"/>
</dbReference>
<dbReference type="Gene3D" id="2.60.40.10">
    <property type="entry name" value="Immunoglobulins"/>
    <property type="match status" value="1"/>
</dbReference>
<dbReference type="Proteomes" id="UP000501780">
    <property type="component" value="Chromosome"/>
</dbReference>
<dbReference type="InterPro" id="IPR013783">
    <property type="entry name" value="Ig-like_fold"/>
</dbReference>
<dbReference type="InterPro" id="IPR026891">
    <property type="entry name" value="Fn3-like"/>
</dbReference>
<keyword evidence="4" id="KW-0732">Signal</keyword>
<feature type="domain" description="Fibronectin type III-like" evidence="8">
    <location>
        <begin position="664"/>
        <end position="733"/>
    </location>
</feature>
<dbReference type="Gene3D" id="3.40.50.1700">
    <property type="entry name" value="Glycoside hydrolase family 3 C-terminal domain"/>
    <property type="match status" value="1"/>
</dbReference>
<evidence type="ECO:0000256" key="3">
    <source>
        <dbReference type="ARBA" id="ARBA00012744"/>
    </source>
</evidence>
<keyword evidence="5 7" id="KW-0378">Hydrolase</keyword>
<dbReference type="SMART" id="SM01217">
    <property type="entry name" value="Fn3_like"/>
    <property type="match status" value="1"/>
</dbReference>
<dbReference type="SUPFAM" id="SSF51445">
    <property type="entry name" value="(Trans)glycosidases"/>
    <property type="match status" value="1"/>
</dbReference>
<keyword evidence="10" id="KW-1185">Reference proteome</keyword>
<reference evidence="9 10" key="1">
    <citation type="submission" date="2020-03" db="EMBL/GenBank/DDBJ databases">
        <title>Genomic analysis of Bacteroides faecium CBA7301.</title>
        <authorList>
            <person name="Kim J."/>
            <person name="Roh S.W."/>
        </authorList>
    </citation>
    <scope>NUCLEOTIDE SEQUENCE [LARGE SCALE GENOMIC DNA]</scope>
    <source>
        <strain evidence="9 10">CBA7301</strain>
    </source>
</reference>
<dbReference type="InterPro" id="IPR019800">
    <property type="entry name" value="Glyco_hydro_3_AS"/>
</dbReference>
<dbReference type="GO" id="GO:0009251">
    <property type="term" value="P:glucan catabolic process"/>
    <property type="evidence" value="ECO:0007669"/>
    <property type="project" value="TreeGrafter"/>
</dbReference>
<sequence length="745" mass="80702">MNTLKKATVYGLTVFSLLACKPGQDSTEQKIDALLSKMTLKEKIGQMNQLTGLGLAEDMQGAIRNGEIGSILNELDLATTNKLQHIAVEESRLGIPLIFARDVIHGFKTIFPIPLGQAASWNPQVAENGARVAALEASSVGIRWTFAPMIDISRDPRWGRIAESCGEDPYLTSIMGNAMIKGFQGDTLSSPTSIAACAKHFAAYGASESGKDYNTTWIPELQLRELYLPPFKAAVDAGAATFMCSFNDINGVPSSGSTFLNRQILRDEWKYDGLLVSDWGSIQQMIPHGFCADLKEAGEKAAIAGVDMDMMSYAYINHLEELIKEKKVDEKLIDESVRNILRLKFRLGLFDNPYIKEGAPSAFYLDSSLQQAKEAAIESAVLLKNNLQTLPLNSSVKSVAVVGPLADAPADQVGTWCFDAEPEHCVTPLTAIQQECENKIRVIAEPGLTYSRDKSEAGIDKAVAAARQADVILFFAGEEAVLSGEARCRADISLPGKQTEMLRALKATGKPVVLVIMAGRPLTIPEEVDMADAVLYTFHSGTMAGPAISDLLFGKAVPSGKLPVTLPRIVGQVPIYYAHKNTGRPASNITLIDDIEVGAKQTSIGFTSYHLDAGDSPLFPFGYGLSYTTFTYGDCQLSAGDIKPGDVLTVACDVTNSGSYDAQEVVQLYIRDKVGSLVRPVKELKGFKKVMIKAGETQKVEFTLTSDDLAYWNADMQQRAEIGDFTVWIAPDSQSGVGADFKLTN</sequence>
<dbReference type="PROSITE" id="PS00775">
    <property type="entry name" value="GLYCOSYL_HYDROL_F3"/>
    <property type="match status" value="1"/>
</dbReference>
<evidence type="ECO:0000313" key="9">
    <source>
        <dbReference type="EMBL" id="QIU93825.1"/>
    </source>
</evidence>
<evidence type="ECO:0000256" key="6">
    <source>
        <dbReference type="ARBA" id="ARBA00023295"/>
    </source>
</evidence>
<organism evidence="9 10">
    <name type="scientific">Bacteroides faecium</name>
    <dbReference type="NCBI Taxonomy" id="2715212"/>
    <lineage>
        <taxon>Bacteria</taxon>
        <taxon>Pseudomonadati</taxon>
        <taxon>Bacteroidota</taxon>
        <taxon>Bacteroidia</taxon>
        <taxon>Bacteroidales</taxon>
        <taxon>Bacteroidaceae</taxon>
        <taxon>Bacteroides</taxon>
    </lineage>
</organism>
<dbReference type="SUPFAM" id="SSF52279">
    <property type="entry name" value="Beta-D-glucan exohydrolase, C-terminal domain"/>
    <property type="match status" value="1"/>
</dbReference>
<dbReference type="PRINTS" id="PR00133">
    <property type="entry name" value="GLHYDRLASE3"/>
</dbReference>
<dbReference type="InterPro" id="IPR036881">
    <property type="entry name" value="Glyco_hydro_3_C_sf"/>
</dbReference>
<evidence type="ECO:0000256" key="1">
    <source>
        <dbReference type="ARBA" id="ARBA00000448"/>
    </source>
</evidence>
<comment type="similarity">
    <text evidence="2 7">Belongs to the glycosyl hydrolase 3 family.</text>
</comment>
<evidence type="ECO:0000313" key="10">
    <source>
        <dbReference type="Proteomes" id="UP000501780"/>
    </source>
</evidence>
<dbReference type="InterPro" id="IPR017853">
    <property type="entry name" value="GH"/>
</dbReference>
<keyword evidence="6 7" id="KW-0326">Glycosidase</keyword>
<evidence type="ECO:0000256" key="5">
    <source>
        <dbReference type="ARBA" id="ARBA00022801"/>
    </source>
</evidence>
<dbReference type="GO" id="GO:0008422">
    <property type="term" value="F:beta-glucosidase activity"/>
    <property type="evidence" value="ECO:0007669"/>
    <property type="project" value="UniProtKB-EC"/>
</dbReference>
<evidence type="ECO:0000259" key="8">
    <source>
        <dbReference type="SMART" id="SM01217"/>
    </source>
</evidence>
<dbReference type="Pfam" id="PF14310">
    <property type="entry name" value="Fn3-like"/>
    <property type="match status" value="1"/>
</dbReference>
<dbReference type="NCBIfam" id="NF011678">
    <property type="entry name" value="PRK15098.1"/>
    <property type="match status" value="1"/>
</dbReference>
<dbReference type="InterPro" id="IPR051915">
    <property type="entry name" value="Cellulose_Degrad_GH3"/>
</dbReference>
<name>A0A6H0KKL2_9BACE</name>
<dbReference type="InterPro" id="IPR001764">
    <property type="entry name" value="Glyco_hydro_3_N"/>
</dbReference>
<dbReference type="EC" id="3.2.1.21" evidence="3"/>
<dbReference type="KEGG" id="bfc:BacF7301_06545"/>
<dbReference type="InterPro" id="IPR002772">
    <property type="entry name" value="Glyco_hydro_3_C"/>
</dbReference>
<dbReference type="Pfam" id="PF00933">
    <property type="entry name" value="Glyco_hydro_3"/>
    <property type="match status" value="1"/>
</dbReference>